<dbReference type="OrthoDB" id="2489132at2"/>
<evidence type="ECO:0000313" key="11">
    <source>
        <dbReference type="EMBL" id="PQO43400.1"/>
    </source>
</evidence>
<keyword evidence="3 5" id="KW-0807">Transducer</keyword>
<dbReference type="PROSITE" id="PS50885">
    <property type="entry name" value="HAMP"/>
    <property type="match status" value="1"/>
</dbReference>
<dbReference type="PROSITE" id="PS50192">
    <property type="entry name" value="T_SNARE"/>
    <property type="match status" value="1"/>
</dbReference>
<feature type="transmembrane region" description="Helical" evidence="6">
    <location>
        <begin position="296"/>
        <end position="317"/>
    </location>
</feature>
<evidence type="ECO:0000256" key="2">
    <source>
        <dbReference type="ARBA" id="ARBA00022519"/>
    </source>
</evidence>
<dbReference type="GO" id="GO:0004888">
    <property type="term" value="F:transmembrane signaling receptor activity"/>
    <property type="evidence" value="ECO:0007669"/>
    <property type="project" value="InterPro"/>
</dbReference>
<dbReference type="PROSITE" id="PS50111">
    <property type="entry name" value="CHEMOTAXIS_TRANSDUC_2"/>
    <property type="match status" value="1"/>
</dbReference>
<keyword evidence="6" id="KW-0472">Membrane</keyword>
<keyword evidence="2" id="KW-0997">Cell inner membrane</keyword>
<dbReference type="PANTHER" id="PTHR32089:SF112">
    <property type="entry name" value="LYSOZYME-LIKE PROTEIN-RELATED"/>
    <property type="match status" value="1"/>
</dbReference>
<evidence type="ECO:0000256" key="6">
    <source>
        <dbReference type="SAM" id="Phobius"/>
    </source>
</evidence>
<dbReference type="InterPro" id="IPR004089">
    <property type="entry name" value="MCPsignal_dom"/>
</dbReference>
<dbReference type="SUPFAM" id="SSF58104">
    <property type="entry name" value="Methyl-accepting chemotaxis protein (MCP) signaling domain"/>
    <property type="match status" value="1"/>
</dbReference>
<dbReference type="Gene3D" id="1.10.287.950">
    <property type="entry name" value="Methyl-accepting chemotaxis protein"/>
    <property type="match status" value="1"/>
</dbReference>
<accession>A0A2S8GGI4</accession>
<keyword evidence="6" id="KW-0812">Transmembrane</keyword>
<evidence type="ECO:0000313" key="12">
    <source>
        <dbReference type="Proteomes" id="UP000239388"/>
    </source>
</evidence>
<dbReference type="InterPro" id="IPR032255">
    <property type="entry name" value="HBM"/>
</dbReference>
<dbReference type="SMART" id="SM01358">
    <property type="entry name" value="HBM"/>
    <property type="match status" value="1"/>
</dbReference>
<evidence type="ECO:0008006" key="13">
    <source>
        <dbReference type="Google" id="ProtNLM"/>
    </source>
</evidence>
<evidence type="ECO:0000259" key="8">
    <source>
        <dbReference type="PROSITE" id="PS50192"/>
    </source>
</evidence>
<comment type="caution">
    <text evidence="11">The sequence shown here is derived from an EMBL/GenBank/DDBJ whole genome shotgun (WGS) entry which is preliminary data.</text>
</comment>
<dbReference type="InterPro" id="IPR000727">
    <property type="entry name" value="T_SNARE_dom"/>
</dbReference>
<organism evidence="11 12">
    <name type="scientific">Blastopirellula marina</name>
    <dbReference type="NCBI Taxonomy" id="124"/>
    <lineage>
        <taxon>Bacteria</taxon>
        <taxon>Pseudomonadati</taxon>
        <taxon>Planctomycetota</taxon>
        <taxon>Planctomycetia</taxon>
        <taxon>Pirellulales</taxon>
        <taxon>Pirellulaceae</taxon>
        <taxon>Blastopirellula</taxon>
    </lineage>
</organism>
<sequence length="662" mass="70602">MLNRLSLTQKTICGFAAVLILMMIAAGVSWSGLSGAATGFEQYRKLARDSNFCGLLQENMMHARFSAKNFDIYGRDSDVAKFQQRRDEMNVLLEEAKTRIENPDRRVLVDEIESLIAQYDASFAQVVVDRKQRDALQNGVLDVQGPLMSDKLVEIMNSAQADDDAEAATAAGVALDKLMSIRLSVFKYLDSAKISQHERTAEYLGEFEADLKKLDAELQNPHRRQLLNETVAAKNAYSDAYLTMSESLQSERALYEKSLDVIGPAVASKAEALKGSITGEQDQLGPALQASNQRTLVSVAAVSLTALALGVGIAIVLSRSIILPIRKVVGMLESVAGGDLRHQLKVESKDEIGAMSQSLNTVVHQLRGAMLALADNAKEIAGSANSMNDTASSMATVSAETKSQSGSAAAAAEQMSANMRTISASASQMSCNMDTVASAVEEMSISVNEIARNTEQANQVAEEANHLAEGSRARLGQLGDAANEIGKVVELIQDIAEQTNLLALNATIEAARAGEAGRGFAVVADEVKQLARQTATATEDIRARVGSMQEASFDSNDSIDAIRRVVGNLSEISRTIASSIEEQSTATSEIANNVAQSSSAARQVSQAVNESAAAGEEISRNVISVDQGARKVSDDAGRTKSSSDLLSTISGRLQTLVSQFQV</sequence>
<dbReference type="PRINTS" id="PR00260">
    <property type="entry name" value="CHEMTRNSDUCR"/>
</dbReference>
<evidence type="ECO:0000256" key="3">
    <source>
        <dbReference type="ARBA" id="ARBA00023224"/>
    </source>
</evidence>
<name>A0A2S8GGI4_9BACT</name>
<dbReference type="Pfam" id="PF00015">
    <property type="entry name" value="MCPsignal"/>
    <property type="match status" value="1"/>
</dbReference>
<dbReference type="Pfam" id="PF00672">
    <property type="entry name" value="HAMP"/>
    <property type="match status" value="1"/>
</dbReference>
<evidence type="ECO:0000256" key="1">
    <source>
        <dbReference type="ARBA" id="ARBA00004429"/>
    </source>
</evidence>
<evidence type="ECO:0000256" key="4">
    <source>
        <dbReference type="ARBA" id="ARBA00029447"/>
    </source>
</evidence>
<reference evidence="11 12" key="1">
    <citation type="submission" date="2018-02" db="EMBL/GenBank/DDBJ databases">
        <title>Comparative genomes isolates from brazilian mangrove.</title>
        <authorList>
            <person name="Araujo J.E."/>
            <person name="Taketani R.G."/>
            <person name="Silva M.C.P."/>
            <person name="Loureco M.V."/>
            <person name="Andreote F.D."/>
        </authorList>
    </citation>
    <scope>NUCLEOTIDE SEQUENCE [LARGE SCALE GENOMIC DNA]</scope>
    <source>
        <strain evidence="11 12">NAP PRIS-MGV</strain>
    </source>
</reference>
<dbReference type="SMART" id="SM00283">
    <property type="entry name" value="MA"/>
    <property type="match status" value="1"/>
</dbReference>
<dbReference type="CDD" id="cd06225">
    <property type="entry name" value="HAMP"/>
    <property type="match status" value="1"/>
</dbReference>
<dbReference type="InterPro" id="IPR003660">
    <property type="entry name" value="HAMP_dom"/>
</dbReference>
<dbReference type="GO" id="GO:0005886">
    <property type="term" value="C:plasma membrane"/>
    <property type="evidence" value="ECO:0007669"/>
    <property type="project" value="UniProtKB-SubCell"/>
</dbReference>
<dbReference type="GO" id="GO:0007165">
    <property type="term" value="P:signal transduction"/>
    <property type="evidence" value="ECO:0007669"/>
    <property type="project" value="UniProtKB-KW"/>
</dbReference>
<feature type="domain" description="Methyl-accepting transducer" evidence="7">
    <location>
        <begin position="404"/>
        <end position="626"/>
    </location>
</feature>
<comment type="similarity">
    <text evidence="4">Belongs to the methyl-accepting chemotaxis (MCP) protein family.</text>
</comment>
<feature type="domain" description="T-SNARE coiled-coil homology" evidence="8">
    <location>
        <begin position="549"/>
        <end position="611"/>
    </location>
</feature>
<dbReference type="PROSITE" id="PS51753">
    <property type="entry name" value="HBM"/>
    <property type="match status" value="1"/>
</dbReference>
<proteinExistence type="inferred from homology"/>
<evidence type="ECO:0000259" key="10">
    <source>
        <dbReference type="PROSITE" id="PS51753"/>
    </source>
</evidence>
<evidence type="ECO:0000259" key="9">
    <source>
        <dbReference type="PROSITE" id="PS50885"/>
    </source>
</evidence>
<dbReference type="SMART" id="SM00304">
    <property type="entry name" value="HAMP"/>
    <property type="match status" value="1"/>
</dbReference>
<comment type="subcellular location">
    <subcellularLocation>
        <location evidence="1">Cell inner membrane</location>
        <topology evidence="1">Multi-pass membrane protein</topology>
    </subcellularLocation>
</comment>
<dbReference type="AlphaFoldDB" id="A0A2S8GGI4"/>
<keyword evidence="2" id="KW-1003">Cell membrane</keyword>
<protein>
    <recommendedName>
        <fullName evidence="13">Methyl-accepting chemotaxis protein</fullName>
    </recommendedName>
</protein>
<evidence type="ECO:0000256" key="5">
    <source>
        <dbReference type="PROSITE-ProRule" id="PRU00284"/>
    </source>
</evidence>
<keyword evidence="6" id="KW-1133">Transmembrane helix</keyword>
<dbReference type="Gene3D" id="6.10.340.10">
    <property type="match status" value="1"/>
</dbReference>
<dbReference type="EMBL" id="PUIB01000001">
    <property type="protein sequence ID" value="PQO43400.1"/>
    <property type="molecule type" value="Genomic_DNA"/>
</dbReference>
<dbReference type="RefSeq" id="WP_105350480.1">
    <property type="nucleotide sequence ID" value="NZ_PUIB01000001.1"/>
</dbReference>
<dbReference type="InterPro" id="IPR004090">
    <property type="entry name" value="Chemotax_Me-accpt_rcpt"/>
</dbReference>
<dbReference type="GO" id="GO:0006935">
    <property type="term" value="P:chemotaxis"/>
    <property type="evidence" value="ECO:0007669"/>
    <property type="project" value="InterPro"/>
</dbReference>
<feature type="domain" description="HBM" evidence="10">
    <location>
        <begin position="45"/>
        <end position="285"/>
    </location>
</feature>
<dbReference type="Proteomes" id="UP000239388">
    <property type="component" value="Unassembled WGS sequence"/>
</dbReference>
<gene>
    <name evidence="11" type="ORF">C5Y98_00365</name>
</gene>
<dbReference type="PANTHER" id="PTHR32089">
    <property type="entry name" value="METHYL-ACCEPTING CHEMOTAXIS PROTEIN MCPB"/>
    <property type="match status" value="1"/>
</dbReference>
<evidence type="ECO:0000259" key="7">
    <source>
        <dbReference type="PROSITE" id="PS50111"/>
    </source>
</evidence>
<feature type="domain" description="HAMP" evidence="9">
    <location>
        <begin position="319"/>
        <end position="371"/>
    </location>
</feature>